<sequence>MDSFVSPVNSAPSSLGITSQRLDWKRLVCGLEATVAVWIGLEATVAVCKWLEQSTEPGSLTMQQEWLEIDT</sequence>
<proteinExistence type="predicted"/>
<evidence type="ECO:0000313" key="1">
    <source>
        <dbReference type="EMBL" id="OCT95454.1"/>
    </source>
</evidence>
<organism evidence="1 2">
    <name type="scientific">Xenopus laevis</name>
    <name type="common">African clawed frog</name>
    <dbReference type="NCBI Taxonomy" id="8355"/>
    <lineage>
        <taxon>Eukaryota</taxon>
        <taxon>Metazoa</taxon>
        <taxon>Chordata</taxon>
        <taxon>Craniata</taxon>
        <taxon>Vertebrata</taxon>
        <taxon>Euteleostomi</taxon>
        <taxon>Amphibia</taxon>
        <taxon>Batrachia</taxon>
        <taxon>Anura</taxon>
        <taxon>Pipoidea</taxon>
        <taxon>Pipidae</taxon>
        <taxon>Xenopodinae</taxon>
        <taxon>Xenopus</taxon>
        <taxon>Xenopus</taxon>
    </lineage>
</organism>
<dbReference type="EMBL" id="CM004468">
    <property type="protein sequence ID" value="OCT95454.1"/>
    <property type="molecule type" value="Genomic_DNA"/>
</dbReference>
<dbReference type="AlphaFoldDB" id="A0A974DP04"/>
<reference evidence="2" key="1">
    <citation type="journal article" date="2016" name="Nature">
        <title>Genome evolution in the allotetraploid frog Xenopus laevis.</title>
        <authorList>
            <person name="Session A.M."/>
            <person name="Uno Y."/>
            <person name="Kwon T."/>
            <person name="Chapman J.A."/>
            <person name="Toyoda A."/>
            <person name="Takahashi S."/>
            <person name="Fukui A."/>
            <person name="Hikosaka A."/>
            <person name="Suzuki A."/>
            <person name="Kondo M."/>
            <person name="van Heeringen S.J."/>
            <person name="Quigley I."/>
            <person name="Heinz S."/>
            <person name="Ogino H."/>
            <person name="Ochi H."/>
            <person name="Hellsten U."/>
            <person name="Lyons J.B."/>
            <person name="Simakov O."/>
            <person name="Putnam N."/>
            <person name="Stites J."/>
            <person name="Kuroki Y."/>
            <person name="Tanaka T."/>
            <person name="Michiue T."/>
            <person name="Watanabe M."/>
            <person name="Bogdanovic O."/>
            <person name="Lister R."/>
            <person name="Georgiou G."/>
            <person name="Paranjpe S.S."/>
            <person name="van Kruijsbergen I."/>
            <person name="Shu S."/>
            <person name="Carlson J."/>
            <person name="Kinoshita T."/>
            <person name="Ohta Y."/>
            <person name="Mawaribuchi S."/>
            <person name="Jenkins J."/>
            <person name="Grimwood J."/>
            <person name="Schmutz J."/>
            <person name="Mitros T."/>
            <person name="Mozaffari S.V."/>
            <person name="Suzuki Y."/>
            <person name="Haramoto Y."/>
            <person name="Yamamoto T.S."/>
            <person name="Takagi C."/>
            <person name="Heald R."/>
            <person name="Miller K."/>
            <person name="Haudenschild C."/>
            <person name="Kitzman J."/>
            <person name="Nakayama T."/>
            <person name="Izutsu Y."/>
            <person name="Robert J."/>
            <person name="Fortriede J."/>
            <person name="Burns K."/>
            <person name="Lotay V."/>
            <person name="Karimi K."/>
            <person name="Yasuoka Y."/>
            <person name="Dichmann D.S."/>
            <person name="Flajnik M.F."/>
            <person name="Houston D.W."/>
            <person name="Shendure J."/>
            <person name="DuPasquier L."/>
            <person name="Vize P.D."/>
            <person name="Zorn A.M."/>
            <person name="Ito M."/>
            <person name="Marcotte E.M."/>
            <person name="Wallingford J.B."/>
            <person name="Ito Y."/>
            <person name="Asashima M."/>
            <person name="Ueno N."/>
            <person name="Matsuda Y."/>
            <person name="Veenstra G.J."/>
            <person name="Fujiyama A."/>
            <person name="Harland R.M."/>
            <person name="Taira M."/>
            <person name="Rokhsar D.S."/>
        </authorList>
    </citation>
    <scope>NUCLEOTIDE SEQUENCE [LARGE SCALE GENOMIC DNA]</scope>
    <source>
        <strain evidence="2">J</strain>
    </source>
</reference>
<name>A0A974DP04_XENLA</name>
<dbReference type="Proteomes" id="UP000694892">
    <property type="component" value="Chromosome 2L"/>
</dbReference>
<accession>A0A974DP04</accession>
<gene>
    <name evidence="1" type="ORF">XELAEV_18013142mg</name>
</gene>
<evidence type="ECO:0000313" key="2">
    <source>
        <dbReference type="Proteomes" id="UP000694892"/>
    </source>
</evidence>
<protein>
    <submittedName>
        <fullName evidence="1">Uncharacterized protein</fullName>
    </submittedName>
</protein>